<accession>A0ACC1TI55</accession>
<keyword evidence="2" id="KW-1185">Reference proteome</keyword>
<comment type="caution">
    <text evidence="1">The sequence shown here is derived from an EMBL/GenBank/DDBJ whole genome shotgun (WGS) entry which is preliminary data.</text>
</comment>
<evidence type="ECO:0000313" key="1">
    <source>
        <dbReference type="EMBL" id="KAJ3804258.1"/>
    </source>
</evidence>
<name>A0ACC1TI55_9AGAR</name>
<gene>
    <name evidence="1" type="ORF">F5876DRAFT_70791</name>
</gene>
<sequence length="342" mass="38939">MSCWADSAWDILYRSIVKDWASFSSHFDSDTQTEQPIRDFYNLMLLRQDAESKALVLKVPDYDLSAALSDRFCCRLAEWRILKSDHAVGNVFDWFPRVLKDKLNNDLDDNNWTWSYFQTMFITIRHCLGDGSGHHYQACQKPEIVVLRQVTCEEFEGNLSLWLQTYANVNHSPQILPTCWHSRDGQLQCKGSQTDVKFILSLPVVLNLEEEEGTQSTELWDFPVLLQPYKHGKLSTVSYDIVGRIFYSRSKNHYISRFLDEDGETVWTYDDMAHGGCPYVEAASAVNTHLTGRSSTLKLPSDFIGSFAVLPLRRILGAGWNSKGATETANEDGNDLVVAGIE</sequence>
<dbReference type="Proteomes" id="UP001163835">
    <property type="component" value="Unassembled WGS sequence"/>
</dbReference>
<reference evidence="1" key="1">
    <citation type="submission" date="2022-09" db="EMBL/GenBank/DDBJ databases">
        <title>A Global Phylogenomic Analysis of the Shiitake Genus Lentinula.</title>
        <authorList>
            <consortium name="DOE Joint Genome Institute"/>
            <person name="Sierra-Patev S."/>
            <person name="Min B."/>
            <person name="Naranjo-Ortiz M."/>
            <person name="Looney B."/>
            <person name="Konkel Z."/>
            <person name="Slot J.C."/>
            <person name="Sakamoto Y."/>
            <person name="Steenwyk J.L."/>
            <person name="Rokas A."/>
            <person name="Carro J."/>
            <person name="Camarero S."/>
            <person name="Ferreira P."/>
            <person name="Molpeceres G."/>
            <person name="Ruiz-Duenas F.J."/>
            <person name="Serrano A."/>
            <person name="Henrissat B."/>
            <person name="Drula E."/>
            <person name="Hughes K.W."/>
            <person name="Mata J.L."/>
            <person name="Ishikawa N.K."/>
            <person name="Vargas-Isla R."/>
            <person name="Ushijima S."/>
            <person name="Smith C.A."/>
            <person name="Ahrendt S."/>
            <person name="Andreopoulos W."/>
            <person name="He G."/>
            <person name="Labutti K."/>
            <person name="Lipzen A."/>
            <person name="Ng V."/>
            <person name="Riley R."/>
            <person name="Sandor L."/>
            <person name="Barry K."/>
            <person name="Martinez A.T."/>
            <person name="Xiao Y."/>
            <person name="Gibbons J.G."/>
            <person name="Terashima K."/>
            <person name="Grigoriev I.V."/>
            <person name="Hibbett D.S."/>
        </authorList>
    </citation>
    <scope>NUCLEOTIDE SEQUENCE</scope>
    <source>
        <strain evidence="1">TMI1499</strain>
    </source>
</reference>
<dbReference type="EMBL" id="MU796143">
    <property type="protein sequence ID" value="KAJ3804258.1"/>
    <property type="molecule type" value="Genomic_DNA"/>
</dbReference>
<proteinExistence type="predicted"/>
<protein>
    <submittedName>
        <fullName evidence="1">Uncharacterized protein</fullName>
    </submittedName>
</protein>
<evidence type="ECO:0000313" key="2">
    <source>
        <dbReference type="Proteomes" id="UP001163835"/>
    </source>
</evidence>
<organism evidence="1 2">
    <name type="scientific">Lentinula aff. lateritia</name>
    <dbReference type="NCBI Taxonomy" id="2804960"/>
    <lineage>
        <taxon>Eukaryota</taxon>
        <taxon>Fungi</taxon>
        <taxon>Dikarya</taxon>
        <taxon>Basidiomycota</taxon>
        <taxon>Agaricomycotina</taxon>
        <taxon>Agaricomycetes</taxon>
        <taxon>Agaricomycetidae</taxon>
        <taxon>Agaricales</taxon>
        <taxon>Marasmiineae</taxon>
        <taxon>Omphalotaceae</taxon>
        <taxon>Lentinula</taxon>
    </lineage>
</organism>